<evidence type="ECO:0000259" key="17">
    <source>
        <dbReference type="SMART" id="SM00670"/>
    </source>
</evidence>
<dbReference type="InterPro" id="IPR022966">
    <property type="entry name" value="RNase_II/R_CS"/>
</dbReference>
<dbReference type="InterPro" id="IPR002716">
    <property type="entry name" value="PIN_dom"/>
</dbReference>
<keyword evidence="11" id="KW-0269">Exonuclease</keyword>
<evidence type="ECO:0000256" key="7">
    <source>
        <dbReference type="ARBA" id="ARBA00022722"/>
    </source>
</evidence>
<keyword evidence="10" id="KW-0271">Exosome</keyword>
<keyword evidence="6" id="KW-0698">rRNA processing</keyword>
<dbReference type="GO" id="GO:0016075">
    <property type="term" value="P:rRNA catabolic process"/>
    <property type="evidence" value="ECO:0007669"/>
    <property type="project" value="TreeGrafter"/>
</dbReference>
<evidence type="ECO:0000256" key="10">
    <source>
        <dbReference type="ARBA" id="ARBA00022835"/>
    </source>
</evidence>
<evidence type="ECO:0000256" key="12">
    <source>
        <dbReference type="ARBA" id="ARBA00022884"/>
    </source>
</evidence>
<reference evidence="19" key="1">
    <citation type="submission" date="2015-10" db="EMBL/GenBank/DDBJ databases">
        <authorList>
            <person name="Regsiter A."/>
            <person name="william w."/>
        </authorList>
    </citation>
    <scope>NUCLEOTIDE SEQUENCE</scope>
    <source>
        <strain evidence="19">Montdore</strain>
    </source>
</reference>
<dbReference type="PANTHER" id="PTHR23355:SF35">
    <property type="entry name" value="EXOSOME COMPLEX EXONUCLEASE RRP44"/>
    <property type="match status" value="1"/>
</dbReference>
<dbReference type="Pfam" id="PF00773">
    <property type="entry name" value="RNB"/>
    <property type="match status" value="1"/>
</dbReference>
<dbReference type="SMART" id="SM00670">
    <property type="entry name" value="PINc"/>
    <property type="match status" value="1"/>
</dbReference>
<comment type="cofactor">
    <cofactor evidence="1">
        <name>Mg(2+)</name>
        <dbReference type="ChEBI" id="CHEBI:18420"/>
    </cofactor>
</comment>
<dbReference type="GO" id="GO:0071031">
    <property type="term" value="P:nuclear mRNA surveillance of mRNA 3'-end processing"/>
    <property type="evidence" value="ECO:0007669"/>
    <property type="project" value="TreeGrafter"/>
</dbReference>
<evidence type="ECO:0000256" key="9">
    <source>
        <dbReference type="ARBA" id="ARBA00022801"/>
    </source>
</evidence>
<dbReference type="Proteomes" id="UP001412239">
    <property type="component" value="Unassembled WGS sequence"/>
</dbReference>
<comment type="subcellular location">
    <subcellularLocation>
        <location evidence="2">Cytoplasm</location>
    </subcellularLocation>
    <subcellularLocation>
        <location evidence="3">Nucleus</location>
        <location evidence="3">Nucleolus</location>
    </subcellularLocation>
</comment>
<dbReference type="Pfam" id="PF13638">
    <property type="entry name" value="PIN_4"/>
    <property type="match status" value="1"/>
</dbReference>
<sequence length="1050" mass="118145">MTSFKRSFGDSHGSSELSSKVFLRSSKGKCTKIVRELYLRRDIPCSSKICTRCLADIKGDSYGRTKPFVLSSNAPVNDTIKVPHYIVPDTNVFLRCMDVLDHAAITDVIVLQTVLDEVRARSLPLYNRLRALVASGEKRFYVFHNEFRSETYVRREPGETINDRNDRAVRRGVQWYHEHLKEVARDSGKSIAVVMVSNDKGNLEKGKRVGVTCCNIKDYVSGMKNSDELLDMISAALEDENAKAAKGDMLYPEYYSMSKMMTGVKAGTLHQGKFSISPYNFLEGSVHVPSFDRPLLILGRENINRSVHGDQVVVRVLPRDQWKHPSSKIIEEETMTKNDNPEVEQFEAIETEQERKALIDEAKLSQGAIGEGKPQPTARVVGVIKRNWRYYVGHLDPSSAPSVGGRSQRNVFLIPMDKKIPKIRLRTRQASELFGKRIVVSIDAWDRTSRYPSGHFVRSLGAVETKEAETEALLLEWDVQYRPFPKSVLDCLPKEGHEWRIPQDPEDPRLHQRVDYRGLLVCSIDPLGCQDIDDALHASRMPNGNYEVGVHIADVTHFVKPNTAMDDEASVRGTTVYLVDKRIDMLPMLLGTDLCSLKPYVERFAFSVVWEITENGDIVGTKFSKSMIKSREAFSYEQAQLRIDDKNQNDELTQGMRTLLMLSKRLRQKRMDAGALNLASPEVKIESESETSDPIDVKTKEMLETNSLVEEFMLLANISVAEKIYEAFPQTAMLRRHGAPPASNFEELQNQLRVTRGLTLLTDSSKALADSLDRCVDPSNPFFNTLVRILATRCMVSAEYFCSGTQGYPEYRHYGLASEIYTHFTSPIRRYADVVAHRQLAAAIGYEPLHPTLHSKDKLEGICSNINNRHRNAQMAGRASVEYYVGQALRGKVIEEQGYLMRIFSNGFVVFVPRFGVEGLIRVKDLAPVEPKSEFDAENYRLTVEGSTGSWSVALFDRVVVKTPVHLTGSSNDAAGGTADEVCIGQSATVLHLRGSLQFWKRWVQYRMHLAISVSIAIKRLSVEFLYTPDTSGSAAANFPQVMGHMAKPG</sequence>
<dbReference type="CDD" id="cd09862">
    <property type="entry name" value="PIN_Rrp44-like"/>
    <property type="match status" value="1"/>
</dbReference>
<proteinExistence type="inferred from homology"/>
<evidence type="ECO:0000256" key="1">
    <source>
        <dbReference type="ARBA" id="ARBA00001946"/>
    </source>
</evidence>
<comment type="similarity">
    <text evidence="4 16">Belongs to the RNR ribonuclease family.</text>
</comment>
<dbReference type="SUPFAM" id="SSF88723">
    <property type="entry name" value="PIN domain-like"/>
    <property type="match status" value="1"/>
</dbReference>
<keyword evidence="9" id="KW-0378">Hydrolase</keyword>
<evidence type="ECO:0000313" key="20">
    <source>
        <dbReference type="Proteomes" id="UP001412239"/>
    </source>
</evidence>
<dbReference type="Gene3D" id="2.40.50.690">
    <property type="match status" value="1"/>
</dbReference>
<evidence type="ECO:0000256" key="2">
    <source>
        <dbReference type="ARBA" id="ARBA00004496"/>
    </source>
</evidence>
<dbReference type="PROSITE" id="PS01175">
    <property type="entry name" value="RIBONUCLEASE_II"/>
    <property type="match status" value="1"/>
</dbReference>
<dbReference type="GO" id="GO:0005730">
    <property type="term" value="C:nucleolus"/>
    <property type="evidence" value="ECO:0007669"/>
    <property type="project" value="UniProtKB-SubCell"/>
</dbReference>
<evidence type="ECO:0000256" key="11">
    <source>
        <dbReference type="ARBA" id="ARBA00022839"/>
    </source>
</evidence>
<dbReference type="GO" id="GO:0000175">
    <property type="term" value="F:3'-5'-RNA exonuclease activity"/>
    <property type="evidence" value="ECO:0007669"/>
    <property type="project" value="UniProtKB-ARBA"/>
</dbReference>
<dbReference type="InterPro" id="IPR012340">
    <property type="entry name" value="NA-bd_OB-fold"/>
</dbReference>
<evidence type="ECO:0000256" key="8">
    <source>
        <dbReference type="ARBA" id="ARBA00022759"/>
    </source>
</evidence>
<gene>
    <name evidence="19" type="ORF">GSTUAT00000507001</name>
</gene>
<keyword evidence="20" id="KW-1185">Reference proteome</keyword>
<dbReference type="Gene3D" id="2.40.50.140">
    <property type="entry name" value="Nucleic acid-binding proteins"/>
    <property type="match status" value="1"/>
</dbReference>
<dbReference type="SMART" id="SM00955">
    <property type="entry name" value="RNB"/>
    <property type="match status" value="1"/>
</dbReference>
<dbReference type="InterPro" id="IPR029060">
    <property type="entry name" value="PIN-like_dom_sf"/>
</dbReference>
<evidence type="ECO:0000256" key="3">
    <source>
        <dbReference type="ARBA" id="ARBA00004604"/>
    </source>
</evidence>
<feature type="domain" description="PIN" evidence="17">
    <location>
        <begin position="84"/>
        <end position="204"/>
    </location>
</feature>
<evidence type="ECO:0000259" key="18">
    <source>
        <dbReference type="SMART" id="SM00955"/>
    </source>
</evidence>
<dbReference type="FunFam" id="2.40.50.690:FF:000005">
    <property type="entry name" value="Exosome complex exonuclease dis3"/>
    <property type="match status" value="1"/>
</dbReference>
<keyword evidence="7" id="KW-0540">Nuclease</keyword>
<dbReference type="InterPro" id="IPR001900">
    <property type="entry name" value="RNase_II/R"/>
</dbReference>
<protein>
    <recommendedName>
        <fullName evidence="15">Chromosome disjunction protein 3</fullName>
    </recommendedName>
    <alternativeName>
        <fullName evidence="14">Ribosomal RNA-processing protein 44</fullName>
    </alternativeName>
</protein>
<dbReference type="Pfam" id="PF17216">
    <property type="entry name" value="Rrp44_CSD1"/>
    <property type="match status" value="1"/>
</dbReference>
<dbReference type="GO" id="GO:0004519">
    <property type="term" value="F:endonuclease activity"/>
    <property type="evidence" value="ECO:0007669"/>
    <property type="project" value="UniProtKB-KW"/>
</dbReference>
<dbReference type="Gene3D" id="3.40.50.1010">
    <property type="entry name" value="5'-nuclease"/>
    <property type="match status" value="1"/>
</dbReference>
<keyword evidence="8" id="KW-0255">Endonuclease</keyword>
<dbReference type="GO" id="GO:0006364">
    <property type="term" value="P:rRNA processing"/>
    <property type="evidence" value="ECO:0007669"/>
    <property type="project" value="UniProtKB-KW"/>
</dbReference>
<evidence type="ECO:0000256" key="4">
    <source>
        <dbReference type="ARBA" id="ARBA00005785"/>
    </source>
</evidence>
<dbReference type="GO" id="GO:0003723">
    <property type="term" value="F:RNA binding"/>
    <property type="evidence" value="ECO:0007669"/>
    <property type="project" value="UniProtKB-KW"/>
</dbReference>
<keyword evidence="12" id="KW-0694">RNA-binding</keyword>
<evidence type="ECO:0000256" key="6">
    <source>
        <dbReference type="ARBA" id="ARBA00022552"/>
    </source>
</evidence>
<keyword evidence="13" id="KW-0539">Nucleus</keyword>
<evidence type="ECO:0000313" key="19">
    <source>
        <dbReference type="EMBL" id="CUS15456.1"/>
    </source>
</evidence>
<dbReference type="InterPro" id="IPR050180">
    <property type="entry name" value="RNR_Ribonuclease"/>
</dbReference>
<dbReference type="FunFam" id="2.40.50.700:FF:000001">
    <property type="entry name" value="Exosome complex exonuclease exoribonuclease (Rrp44)"/>
    <property type="match status" value="1"/>
</dbReference>
<dbReference type="GO" id="GO:0000176">
    <property type="term" value="C:nuclear exosome (RNase complex)"/>
    <property type="evidence" value="ECO:0007669"/>
    <property type="project" value="TreeGrafter"/>
</dbReference>
<evidence type="ECO:0000256" key="13">
    <source>
        <dbReference type="ARBA" id="ARBA00023242"/>
    </source>
</evidence>
<dbReference type="InterPro" id="IPR033770">
    <property type="entry name" value="RRP44_S1"/>
</dbReference>
<dbReference type="PANTHER" id="PTHR23355">
    <property type="entry name" value="RIBONUCLEASE"/>
    <property type="match status" value="1"/>
</dbReference>
<keyword evidence="5" id="KW-0963">Cytoplasm</keyword>
<dbReference type="Pfam" id="PF17849">
    <property type="entry name" value="OB_Dis3"/>
    <property type="match status" value="1"/>
</dbReference>
<dbReference type="GO" id="GO:0071034">
    <property type="term" value="P:CUT catabolic process"/>
    <property type="evidence" value="ECO:0007669"/>
    <property type="project" value="UniProtKB-ARBA"/>
</dbReference>
<dbReference type="AlphaFoldDB" id="A0A292Q6P8"/>
<accession>A0A292Q6P8</accession>
<dbReference type="SUPFAM" id="SSF50249">
    <property type="entry name" value="Nucleic acid-binding proteins"/>
    <property type="match status" value="3"/>
</dbReference>
<evidence type="ECO:0000256" key="5">
    <source>
        <dbReference type="ARBA" id="ARBA00022490"/>
    </source>
</evidence>
<evidence type="ECO:0000256" key="14">
    <source>
        <dbReference type="ARBA" id="ARBA00077930"/>
    </source>
</evidence>
<name>A0A292Q6P8_9PEZI</name>
<dbReference type="GO" id="GO:0000177">
    <property type="term" value="C:cytoplasmic exosome (RNase complex)"/>
    <property type="evidence" value="ECO:0007669"/>
    <property type="project" value="TreeGrafter"/>
</dbReference>
<dbReference type="InterPro" id="IPR033771">
    <property type="entry name" value="Rrp44_CSD1"/>
</dbReference>
<dbReference type="InterPro" id="IPR041505">
    <property type="entry name" value="Dis3_CSD2"/>
</dbReference>
<feature type="domain" description="RNB" evidence="18">
    <location>
        <begin position="513"/>
        <end position="846"/>
    </location>
</feature>
<dbReference type="Gene3D" id="2.40.50.700">
    <property type="match status" value="1"/>
</dbReference>
<dbReference type="Pfam" id="PF17215">
    <property type="entry name" value="Rrp44_S1"/>
    <property type="match status" value="1"/>
</dbReference>
<evidence type="ECO:0000256" key="15">
    <source>
        <dbReference type="ARBA" id="ARBA00081547"/>
    </source>
</evidence>
<organism evidence="19 20">
    <name type="scientific">Tuber aestivum</name>
    <name type="common">summer truffle</name>
    <dbReference type="NCBI Taxonomy" id="59557"/>
    <lineage>
        <taxon>Eukaryota</taxon>
        <taxon>Fungi</taxon>
        <taxon>Dikarya</taxon>
        <taxon>Ascomycota</taxon>
        <taxon>Pezizomycotina</taxon>
        <taxon>Pezizomycetes</taxon>
        <taxon>Pezizales</taxon>
        <taxon>Tuberaceae</taxon>
        <taxon>Tuber</taxon>
    </lineage>
</organism>
<dbReference type="EMBL" id="LN890947">
    <property type="protein sequence ID" value="CUS15456.1"/>
    <property type="molecule type" value="Genomic_DNA"/>
</dbReference>
<dbReference type="FunFam" id="3.40.50.1010:FF:000010">
    <property type="entry name" value="Exosome complex exonuclease DIS3"/>
    <property type="match status" value="1"/>
</dbReference>
<evidence type="ECO:0000256" key="16">
    <source>
        <dbReference type="RuleBase" id="RU003901"/>
    </source>
</evidence>